<evidence type="ECO:0000313" key="2">
    <source>
        <dbReference type="Proteomes" id="UP000177501"/>
    </source>
</evidence>
<dbReference type="STRING" id="1802514.A2955_04905"/>
<dbReference type="AlphaFoldDB" id="A0A1F8B2V8"/>
<dbReference type="EMBL" id="MGHA01000054">
    <property type="protein sequence ID" value="OGM57795.1"/>
    <property type="molecule type" value="Genomic_DNA"/>
</dbReference>
<dbReference type="Proteomes" id="UP000177501">
    <property type="component" value="Unassembled WGS sequence"/>
</dbReference>
<name>A0A1F8B2V8_9BACT</name>
<sequence length="63" mass="7224">MVITKADIKIKFNMLPIPRYFKIKKIINATVDKTPLLVFAKIVDEVKKDVKKTRNKNNGIAPI</sequence>
<reference evidence="1 2" key="1">
    <citation type="journal article" date="2016" name="Nat. Commun.">
        <title>Thousands of microbial genomes shed light on interconnected biogeochemical processes in an aquifer system.</title>
        <authorList>
            <person name="Anantharaman K."/>
            <person name="Brown C.T."/>
            <person name="Hug L.A."/>
            <person name="Sharon I."/>
            <person name="Castelle C.J."/>
            <person name="Probst A.J."/>
            <person name="Thomas B.C."/>
            <person name="Singh A."/>
            <person name="Wilkins M.J."/>
            <person name="Karaoz U."/>
            <person name="Brodie E.L."/>
            <person name="Williams K.H."/>
            <person name="Hubbard S.S."/>
            <person name="Banfield J.F."/>
        </authorList>
    </citation>
    <scope>NUCLEOTIDE SEQUENCE [LARGE SCALE GENOMIC DNA]</scope>
</reference>
<protein>
    <submittedName>
        <fullName evidence="1">Uncharacterized protein</fullName>
    </submittedName>
</protein>
<organism evidence="1 2">
    <name type="scientific">Candidatus Woesebacteria bacterium RIFCSPLOWO2_01_FULL_37_19</name>
    <dbReference type="NCBI Taxonomy" id="1802514"/>
    <lineage>
        <taxon>Bacteria</taxon>
        <taxon>Candidatus Woeseibacteriota</taxon>
    </lineage>
</organism>
<proteinExistence type="predicted"/>
<accession>A0A1F8B2V8</accession>
<evidence type="ECO:0000313" key="1">
    <source>
        <dbReference type="EMBL" id="OGM57795.1"/>
    </source>
</evidence>
<comment type="caution">
    <text evidence="1">The sequence shown here is derived from an EMBL/GenBank/DDBJ whole genome shotgun (WGS) entry which is preliminary data.</text>
</comment>
<gene>
    <name evidence="1" type="ORF">A2955_04905</name>
</gene>